<sequence>MGGSGHPQPDHARLSQPRAGRDYRRRRDRHDVACRQRGRGRGNDHRRPGSGQCLPDPVVHAAQLPRHCLSRNPPGIDRHRADVQPAARESGNRRCPRCPGTAVRTVADQLRLGRLCLRVQSANPAEPGFRHRTRQDRRRRRPFRRRQIDLGPTALPLLRCPRRRHPHQRA</sequence>
<feature type="region of interest" description="Disordered" evidence="1">
    <location>
        <begin position="124"/>
        <end position="154"/>
    </location>
</feature>
<feature type="compositionally biased region" description="Basic residues" evidence="1">
    <location>
        <begin position="130"/>
        <end position="145"/>
    </location>
</feature>
<dbReference type="EMBL" id="VSSQ01086889">
    <property type="protein sequence ID" value="MPN34054.1"/>
    <property type="molecule type" value="Genomic_DNA"/>
</dbReference>
<evidence type="ECO:0000313" key="2">
    <source>
        <dbReference type="EMBL" id="MPN34054.1"/>
    </source>
</evidence>
<name>A0A645HD84_9ZZZZ</name>
<reference evidence="2" key="1">
    <citation type="submission" date="2019-08" db="EMBL/GenBank/DDBJ databases">
        <authorList>
            <person name="Kucharzyk K."/>
            <person name="Murdoch R.W."/>
            <person name="Higgins S."/>
            <person name="Loffler F."/>
        </authorList>
    </citation>
    <scope>NUCLEOTIDE SEQUENCE</scope>
</reference>
<organism evidence="2">
    <name type="scientific">bioreactor metagenome</name>
    <dbReference type="NCBI Taxonomy" id="1076179"/>
    <lineage>
        <taxon>unclassified sequences</taxon>
        <taxon>metagenomes</taxon>
        <taxon>ecological metagenomes</taxon>
    </lineage>
</organism>
<evidence type="ECO:0000256" key="1">
    <source>
        <dbReference type="SAM" id="MobiDB-lite"/>
    </source>
</evidence>
<feature type="region of interest" description="Disordered" evidence="1">
    <location>
        <begin position="1"/>
        <end position="54"/>
    </location>
</feature>
<comment type="caution">
    <text evidence="2">The sequence shown here is derived from an EMBL/GenBank/DDBJ whole genome shotgun (WGS) entry which is preliminary data.</text>
</comment>
<proteinExistence type="predicted"/>
<accession>A0A645HD84</accession>
<feature type="region of interest" description="Disordered" evidence="1">
    <location>
        <begin position="68"/>
        <end position="97"/>
    </location>
</feature>
<protein>
    <submittedName>
        <fullName evidence="2">Uncharacterized protein</fullName>
    </submittedName>
</protein>
<gene>
    <name evidence="2" type="ORF">SDC9_181546</name>
</gene>
<dbReference type="AlphaFoldDB" id="A0A645HD84"/>